<protein>
    <submittedName>
        <fullName evidence="8">Endogenous retrovirus group V member 2</fullName>
    </submittedName>
</protein>
<evidence type="ECO:0000313" key="8">
    <source>
        <dbReference type="EMBL" id="TWW74539.1"/>
    </source>
</evidence>
<feature type="domain" description="RNase H type-1" evidence="7">
    <location>
        <begin position="1"/>
        <end position="132"/>
    </location>
</feature>
<evidence type="ECO:0000256" key="1">
    <source>
        <dbReference type="ARBA" id="ARBA00022679"/>
    </source>
</evidence>
<dbReference type="Pfam" id="PF00075">
    <property type="entry name" value="RNase_H"/>
    <property type="match status" value="1"/>
</dbReference>
<accession>A0A5C6P6H5</accession>
<evidence type="ECO:0000256" key="3">
    <source>
        <dbReference type="ARBA" id="ARBA00022722"/>
    </source>
</evidence>
<keyword evidence="1" id="KW-0808">Transferase</keyword>
<dbReference type="GO" id="GO:0003676">
    <property type="term" value="F:nucleic acid binding"/>
    <property type="evidence" value="ECO:0007669"/>
    <property type="project" value="InterPro"/>
</dbReference>
<dbReference type="InterPro" id="IPR002156">
    <property type="entry name" value="RNaseH_domain"/>
</dbReference>
<evidence type="ECO:0000256" key="4">
    <source>
        <dbReference type="ARBA" id="ARBA00022759"/>
    </source>
</evidence>
<dbReference type="Gene3D" id="2.30.30.850">
    <property type="match status" value="1"/>
</dbReference>
<organism evidence="8 9">
    <name type="scientific">Takifugu flavidus</name>
    <name type="common">sansaifugu</name>
    <dbReference type="NCBI Taxonomy" id="433684"/>
    <lineage>
        <taxon>Eukaryota</taxon>
        <taxon>Metazoa</taxon>
        <taxon>Chordata</taxon>
        <taxon>Craniata</taxon>
        <taxon>Vertebrata</taxon>
        <taxon>Euteleostomi</taxon>
        <taxon>Actinopterygii</taxon>
        <taxon>Neopterygii</taxon>
        <taxon>Teleostei</taxon>
        <taxon>Neoteleostei</taxon>
        <taxon>Acanthomorphata</taxon>
        <taxon>Eupercaria</taxon>
        <taxon>Tetraodontiformes</taxon>
        <taxon>Tetradontoidea</taxon>
        <taxon>Tetraodontidae</taxon>
        <taxon>Takifugu</taxon>
    </lineage>
</organism>
<feature type="region of interest" description="Disordered" evidence="6">
    <location>
        <begin position="1"/>
        <end position="24"/>
    </location>
</feature>
<dbReference type="InterPro" id="IPR018154">
    <property type="entry name" value="TLV/ENV_coat_polyprotein"/>
</dbReference>
<dbReference type="SUPFAM" id="SSF58069">
    <property type="entry name" value="Virus ectodomain"/>
    <property type="match status" value="1"/>
</dbReference>
<dbReference type="GO" id="GO:0016779">
    <property type="term" value="F:nucleotidyltransferase activity"/>
    <property type="evidence" value="ECO:0007669"/>
    <property type="project" value="UniProtKB-KW"/>
</dbReference>
<evidence type="ECO:0000256" key="2">
    <source>
        <dbReference type="ARBA" id="ARBA00022695"/>
    </source>
</evidence>
<evidence type="ECO:0000256" key="6">
    <source>
        <dbReference type="SAM" id="MobiDB-lite"/>
    </source>
</evidence>
<dbReference type="InterPro" id="IPR040643">
    <property type="entry name" value="MLVIN_C"/>
</dbReference>
<dbReference type="Pfam" id="PF00429">
    <property type="entry name" value="TLV_coat"/>
    <property type="match status" value="1"/>
</dbReference>
<dbReference type="PROSITE" id="PS50879">
    <property type="entry name" value="RNASE_H_1"/>
    <property type="match status" value="1"/>
</dbReference>
<dbReference type="PANTHER" id="PTHR10424:SF80">
    <property type="entry name" value="ENVELOPE GLYCOPROTEIN"/>
    <property type="match status" value="1"/>
</dbReference>
<keyword evidence="3" id="KW-0540">Nuclease</keyword>
<keyword evidence="4" id="KW-0255">Endonuclease</keyword>
<dbReference type="GO" id="GO:0004523">
    <property type="term" value="F:RNA-DNA hybrid ribonuclease activity"/>
    <property type="evidence" value="ECO:0007669"/>
    <property type="project" value="InterPro"/>
</dbReference>
<evidence type="ECO:0000259" key="7">
    <source>
        <dbReference type="PROSITE" id="PS50879"/>
    </source>
</evidence>
<comment type="caution">
    <text evidence="8">The sequence shown here is derived from an EMBL/GenBank/DDBJ whole genome shotgun (WGS) entry which is preliminary data.</text>
</comment>
<keyword evidence="2" id="KW-0548">Nucleotidyltransferase</keyword>
<evidence type="ECO:0000313" key="9">
    <source>
        <dbReference type="Proteomes" id="UP000324091"/>
    </source>
</evidence>
<name>A0A5C6P6H5_9TELE</name>
<dbReference type="InterPro" id="IPR012337">
    <property type="entry name" value="RNaseH-like_sf"/>
</dbReference>
<dbReference type="EMBL" id="RHFK02000006">
    <property type="protein sequence ID" value="TWW74539.1"/>
    <property type="molecule type" value="Genomic_DNA"/>
</dbReference>
<keyword evidence="5" id="KW-0378">Hydrolase</keyword>
<reference evidence="8 9" key="1">
    <citation type="submission" date="2019-04" db="EMBL/GenBank/DDBJ databases">
        <title>Chromosome genome assembly for Takifugu flavidus.</title>
        <authorList>
            <person name="Xiao S."/>
        </authorList>
    </citation>
    <scope>NUCLEOTIDE SEQUENCE [LARGE SCALE GENOMIC DNA]</scope>
    <source>
        <strain evidence="8">HTHZ2018</strain>
        <tissue evidence="8">Muscle</tissue>
    </source>
</reference>
<dbReference type="Pfam" id="PF18697">
    <property type="entry name" value="MLVIN_C"/>
    <property type="match status" value="1"/>
</dbReference>
<dbReference type="Gene3D" id="3.30.420.10">
    <property type="entry name" value="Ribonuclease H-like superfamily/Ribonuclease H"/>
    <property type="match status" value="1"/>
</dbReference>
<keyword evidence="9" id="KW-1185">Reference proteome</keyword>
<evidence type="ECO:0000256" key="5">
    <source>
        <dbReference type="ARBA" id="ARBA00022801"/>
    </source>
</evidence>
<dbReference type="Proteomes" id="UP000324091">
    <property type="component" value="Chromosome 14"/>
</dbReference>
<dbReference type="Gene3D" id="1.10.287.210">
    <property type="match status" value="1"/>
</dbReference>
<proteinExistence type="predicted"/>
<dbReference type="AlphaFoldDB" id="A0A5C6P6H5"/>
<gene>
    <name evidence="8" type="ORF">D4764_14G0005420</name>
</gene>
<dbReference type="SUPFAM" id="SSF53098">
    <property type="entry name" value="Ribonuclease H-like"/>
    <property type="match status" value="1"/>
</dbReference>
<dbReference type="PANTHER" id="PTHR10424">
    <property type="entry name" value="VIRAL ENVELOPE PROTEIN"/>
    <property type="match status" value="1"/>
</dbReference>
<sequence>MGQHPGIRTRAGAKPDSHGTVESASLPSNYSAQAAELVALTRACHLAANQSVTIFTDSRYAFGVVHDFGALWKHRGFLKSDGAPILNHWLVAALLDAVLLPSQVAICKCTAYTNLSDPISAEIRTRVRAALPSPADQQLHPLHPGDYVVIKDFRRTRWNQKRWQGPFQILLVTQTAVKVAERATWIHASHCKKVPEPKEPVCLLPNTWATVIVPLSSISNLENTAAGYAGNQWYMTNDQLDTGWHTLVADPPGQDWSSYTTTNSARRQRPLLTLTSTSNKLTLTVNLTKGSLLDDPDGSGCWLFLMWAWKDGTDPSFLLQLCVDRPNGTPIDPMPAVLSPKATSSGIKLVLEPTVDDYFEIMTGISGSTNNWLLLAEQAGTAARSDCTVCLGPRPVLRIVPPPPSLNATCLTELLSKSIMTSCSGWEEPFPVVEKTRSPPIFNADVAQGNFTCFKNNAPGTTPLGNVNITWCQTTVNSLSGQYKVARADLWWWCGGNVLRSILPSKWTGICAPVNLILPAIIVSGSVSHTLFPQTSTRIRRFADSTGQDSTYIDAIGIPRGVPDEYKVVNQIAAGFESTICWWCTINKNVDRINYIHYNVQRLANYTRDGLQAVHEQLRATSMMAFQNRLALDMLLAERGGVCSMFGTECCTFIPNNTAPMGKLTRARLPADYQERVAIFCTYCRDKITAPSHITNMDEIALTFDIPLTHTVEKKGTSTVAIRTTGYDKSSFTVVLSCHGNGQSAG</sequence>
<dbReference type="InterPro" id="IPR036397">
    <property type="entry name" value="RNaseH_sf"/>
</dbReference>